<reference evidence="1 2" key="1">
    <citation type="submission" date="2019-05" db="EMBL/GenBank/DDBJ databases">
        <title>Emergence of the Ug99 lineage of the wheat stem rust pathogen through somatic hybridization.</title>
        <authorList>
            <person name="Li F."/>
            <person name="Upadhyaya N.M."/>
            <person name="Sperschneider J."/>
            <person name="Matny O."/>
            <person name="Nguyen-Phuc H."/>
            <person name="Mago R."/>
            <person name="Raley C."/>
            <person name="Miller M.E."/>
            <person name="Silverstein K.A.T."/>
            <person name="Henningsen E."/>
            <person name="Hirsch C.D."/>
            <person name="Visser B."/>
            <person name="Pretorius Z.A."/>
            <person name="Steffenson B.J."/>
            <person name="Schwessinger B."/>
            <person name="Dodds P.N."/>
            <person name="Figueroa M."/>
        </authorList>
    </citation>
    <scope>NUCLEOTIDE SEQUENCE [LARGE SCALE GENOMIC DNA]</scope>
    <source>
        <strain evidence="1 2">Ug99</strain>
    </source>
</reference>
<protein>
    <submittedName>
        <fullName evidence="1">Uncharacterized protein</fullName>
    </submittedName>
</protein>
<gene>
    <name evidence="1" type="ORF">PGTUg99_022933</name>
</gene>
<dbReference type="AlphaFoldDB" id="A0A5B0MYQ8"/>
<name>A0A5B0MYQ8_PUCGR</name>
<dbReference type="EMBL" id="VDEP01000439">
    <property type="protein sequence ID" value="KAA1082141.1"/>
    <property type="molecule type" value="Genomic_DNA"/>
</dbReference>
<evidence type="ECO:0000313" key="1">
    <source>
        <dbReference type="EMBL" id="KAA1082141.1"/>
    </source>
</evidence>
<evidence type="ECO:0000313" key="2">
    <source>
        <dbReference type="Proteomes" id="UP000325313"/>
    </source>
</evidence>
<dbReference type="Pfam" id="PF14223">
    <property type="entry name" value="Retrotran_gag_2"/>
    <property type="match status" value="1"/>
</dbReference>
<comment type="caution">
    <text evidence="1">The sequence shown here is derived from an EMBL/GenBank/DDBJ whole genome shotgun (WGS) entry which is preliminary data.</text>
</comment>
<sequence length="142" mass="15999">MPSLANTTFSSWERSIGGYCMQHGLYEYLTTTTKPTDAAELKVYNSNRLKTAGILTQHMGDNNFNRLKAAQPPLDKQDPAVIWKFLTDYYQSTAVENKSKVYQDYHVFTFRKDLATFLHDLDTHLGNLSSVGFIIGDPIGAV</sequence>
<proteinExistence type="predicted"/>
<dbReference type="Proteomes" id="UP000325313">
    <property type="component" value="Unassembled WGS sequence"/>
</dbReference>
<accession>A0A5B0MYQ8</accession>
<organism evidence="1 2">
    <name type="scientific">Puccinia graminis f. sp. tritici</name>
    <dbReference type="NCBI Taxonomy" id="56615"/>
    <lineage>
        <taxon>Eukaryota</taxon>
        <taxon>Fungi</taxon>
        <taxon>Dikarya</taxon>
        <taxon>Basidiomycota</taxon>
        <taxon>Pucciniomycotina</taxon>
        <taxon>Pucciniomycetes</taxon>
        <taxon>Pucciniales</taxon>
        <taxon>Pucciniaceae</taxon>
        <taxon>Puccinia</taxon>
    </lineage>
</organism>